<dbReference type="Proteomes" id="UP000000674">
    <property type="component" value="Chromosome"/>
</dbReference>
<dbReference type="Pfam" id="PF26257">
    <property type="entry name" value="DUF8061"/>
    <property type="match status" value="1"/>
</dbReference>
<dbReference type="HOGENOM" id="CLU_053467_0_0_2"/>
<dbReference type="InterPro" id="IPR058240">
    <property type="entry name" value="rSAM_sf"/>
</dbReference>
<evidence type="ECO:0000256" key="1">
    <source>
        <dbReference type="ARBA" id="ARBA00022691"/>
    </source>
</evidence>
<dbReference type="InterPro" id="IPR013785">
    <property type="entry name" value="Aldolase_TIM"/>
</dbReference>
<dbReference type="CDD" id="cd01335">
    <property type="entry name" value="Radical_SAM"/>
    <property type="match status" value="1"/>
</dbReference>
<evidence type="ECO:0000259" key="6">
    <source>
        <dbReference type="Pfam" id="PF26257"/>
    </source>
</evidence>
<proteinExistence type="predicted"/>
<dbReference type="PANTHER" id="PTHR43288">
    <property type="entry name" value="BIOTIN SYNTHASE-RELATED PROTEIN, RADICAL SAM SUPERFAMILY"/>
    <property type="match status" value="1"/>
</dbReference>
<dbReference type="SFLD" id="SFLDS00029">
    <property type="entry name" value="Radical_SAM"/>
    <property type="match status" value="1"/>
</dbReference>
<dbReference type="GO" id="GO:0051536">
    <property type="term" value="F:iron-sulfur cluster binding"/>
    <property type="evidence" value="ECO:0007669"/>
    <property type="project" value="UniProtKB-KW"/>
</dbReference>
<sequence>MPEKWVHDATGSFHNYLPPGCEICRQGASLVLFVTGVCTRGCFYCPLSVERRGREIIFANERIVSSPKDILEEARAIDALGTGITGGEPLFKLDLVLDTIRMLKRNLGSEHHIHLYTGIVPGESVLSKLRKAGLDELRIHPDPEQEDVRLVGVLKSARNLGIEAGVEIPAIAPAPWIAEAVQSAGAFLNINELEFSETNADMLRARGFRVNPNSCAAIGSESIARSFMHYGIKLHYCSSVFKDSVQLRERLKRRAERIRRAFDIVSDDGTLLTGIILASDLQAAIRVLENLGVPESMYELADNGIEIAAWILEEIADEVRQIGSPQIVERYPTEDGLVVERIPL</sequence>
<dbReference type="GO" id="GO:0003824">
    <property type="term" value="F:catalytic activity"/>
    <property type="evidence" value="ECO:0007669"/>
    <property type="project" value="InterPro"/>
</dbReference>
<dbReference type="EMBL" id="CP000477">
    <property type="protein sequence ID" value="ABK13819.1"/>
    <property type="molecule type" value="Genomic_DNA"/>
</dbReference>
<evidence type="ECO:0000313" key="8">
    <source>
        <dbReference type="Proteomes" id="UP000000674"/>
    </source>
</evidence>
<protein>
    <submittedName>
        <fullName evidence="7">Radical SAM domain protein</fullName>
    </submittedName>
</protein>
<dbReference type="SUPFAM" id="SSF102114">
    <property type="entry name" value="Radical SAM enzymes"/>
    <property type="match status" value="1"/>
</dbReference>
<keyword evidence="4" id="KW-0411">Iron-sulfur</keyword>
<evidence type="ECO:0000259" key="5">
    <source>
        <dbReference type="Pfam" id="PF04055"/>
    </source>
</evidence>
<dbReference type="KEGG" id="mtp:Mthe_0016"/>
<dbReference type="Gene3D" id="3.20.20.70">
    <property type="entry name" value="Aldolase class I"/>
    <property type="match status" value="1"/>
</dbReference>
<dbReference type="PANTHER" id="PTHR43288:SF1">
    <property type="entry name" value="GLYCYL-RADICAL ENZYME ACTIVATING ENZYME MJ0021-RELATED"/>
    <property type="match status" value="1"/>
</dbReference>
<keyword evidence="2" id="KW-0479">Metal-binding</keyword>
<accession>A0B545</accession>
<dbReference type="GeneID" id="4462254"/>
<dbReference type="AlphaFoldDB" id="A0B545"/>
<keyword evidence="1" id="KW-0949">S-adenosyl-L-methionine</keyword>
<evidence type="ECO:0000256" key="4">
    <source>
        <dbReference type="ARBA" id="ARBA00023014"/>
    </source>
</evidence>
<name>A0B545_METTP</name>
<dbReference type="GO" id="GO:0046872">
    <property type="term" value="F:metal ion binding"/>
    <property type="evidence" value="ECO:0007669"/>
    <property type="project" value="UniProtKB-KW"/>
</dbReference>
<dbReference type="OrthoDB" id="372128at2157"/>
<evidence type="ECO:0000256" key="3">
    <source>
        <dbReference type="ARBA" id="ARBA00023004"/>
    </source>
</evidence>
<dbReference type="InterPro" id="IPR007197">
    <property type="entry name" value="rSAM"/>
</dbReference>
<keyword evidence="8" id="KW-1185">Reference proteome</keyword>
<gene>
    <name evidence="7" type="ordered locus">Mthe_0016</name>
</gene>
<dbReference type="InterPro" id="IPR058374">
    <property type="entry name" value="DUF8061"/>
</dbReference>
<dbReference type="STRING" id="349307.Mthe_0016"/>
<feature type="domain" description="DUF8061" evidence="6">
    <location>
        <begin position="269"/>
        <end position="344"/>
    </location>
</feature>
<dbReference type="RefSeq" id="WP_011695220.1">
    <property type="nucleotide sequence ID" value="NC_008553.1"/>
</dbReference>
<evidence type="ECO:0000313" key="7">
    <source>
        <dbReference type="EMBL" id="ABK13819.1"/>
    </source>
</evidence>
<organism evidence="7 8">
    <name type="scientific">Methanothrix thermoacetophila (strain DSM 6194 / JCM 14653 / NBRC 101360 / PT)</name>
    <name type="common">Methanosaeta thermophila</name>
    <dbReference type="NCBI Taxonomy" id="349307"/>
    <lineage>
        <taxon>Archaea</taxon>
        <taxon>Methanobacteriati</taxon>
        <taxon>Methanobacteriota</taxon>
        <taxon>Stenosarchaea group</taxon>
        <taxon>Methanomicrobia</taxon>
        <taxon>Methanotrichales</taxon>
        <taxon>Methanotrichaceae</taxon>
        <taxon>Methanothrix</taxon>
    </lineage>
</organism>
<dbReference type="InterPro" id="IPR040087">
    <property type="entry name" value="MJ0021-like"/>
</dbReference>
<dbReference type="SFLD" id="SFLDG01108">
    <property type="entry name" value="Uncharacterised_Radical_SAM_Su"/>
    <property type="match status" value="1"/>
</dbReference>
<reference evidence="7 8" key="1">
    <citation type="submission" date="2006-10" db="EMBL/GenBank/DDBJ databases">
        <title>Complete sequence of Methanosaeta thermophila PT.</title>
        <authorList>
            <consortium name="US DOE Joint Genome Institute"/>
            <person name="Copeland A."/>
            <person name="Lucas S."/>
            <person name="Lapidus A."/>
            <person name="Barry K."/>
            <person name="Detter J.C."/>
            <person name="Glavina del Rio T."/>
            <person name="Hammon N."/>
            <person name="Israni S."/>
            <person name="Pitluck S."/>
            <person name="Chain P."/>
            <person name="Malfatti S."/>
            <person name="Shin M."/>
            <person name="Vergez L."/>
            <person name="Schmutz J."/>
            <person name="Larimer F."/>
            <person name="Land M."/>
            <person name="Hauser L."/>
            <person name="Kyrpides N."/>
            <person name="Kim E."/>
            <person name="Smith K.S."/>
            <person name="Ingram-Smith C."/>
            <person name="Richardson P."/>
        </authorList>
    </citation>
    <scope>NUCLEOTIDE SEQUENCE [LARGE SCALE GENOMIC DNA]</scope>
    <source>
        <strain evidence="8">DSM 6194 / JCM 14653 / NBRC 101360 / PT</strain>
    </source>
</reference>
<evidence type="ECO:0000256" key="2">
    <source>
        <dbReference type="ARBA" id="ARBA00022723"/>
    </source>
</evidence>
<dbReference type="Pfam" id="PF04055">
    <property type="entry name" value="Radical_SAM"/>
    <property type="match status" value="1"/>
</dbReference>
<keyword evidence="3" id="KW-0408">Iron</keyword>
<feature type="domain" description="Radical SAM core" evidence="5">
    <location>
        <begin position="34"/>
        <end position="142"/>
    </location>
</feature>